<feature type="signal peptide" evidence="1">
    <location>
        <begin position="1"/>
        <end position="22"/>
    </location>
</feature>
<dbReference type="InterPro" id="IPR025491">
    <property type="entry name" value="DUF4382"/>
</dbReference>
<accession>H7FNU5</accession>
<dbReference type="RefSeq" id="WP_007136943.1">
    <property type="nucleotide sequence ID" value="NZ_AHKF01000010.1"/>
</dbReference>
<dbReference type="GO" id="GO:0030246">
    <property type="term" value="F:carbohydrate binding"/>
    <property type="evidence" value="ECO:0007669"/>
    <property type="project" value="InterPro"/>
</dbReference>
<dbReference type="AlphaFoldDB" id="H7FNU5"/>
<proteinExistence type="predicted"/>
<evidence type="ECO:0000313" key="4">
    <source>
        <dbReference type="Proteomes" id="UP000005566"/>
    </source>
</evidence>
<evidence type="ECO:0000256" key="1">
    <source>
        <dbReference type="SAM" id="SignalP"/>
    </source>
</evidence>
<dbReference type="Pfam" id="PF14321">
    <property type="entry name" value="DUF4382"/>
    <property type="match status" value="1"/>
</dbReference>
<feature type="domain" description="DUF4382" evidence="2">
    <location>
        <begin position="34"/>
        <end position="177"/>
    </location>
</feature>
<feature type="chain" id="PRO_5003610384" evidence="1">
    <location>
        <begin position="23"/>
        <end position="271"/>
    </location>
</feature>
<keyword evidence="4" id="KW-1185">Reference proteome</keyword>
<sequence length="271" mass="28718">MKRIKFCLKGFFAITLMGLFFLGCDSNNDTPENSRLTVRMADAPGNYDAVFVELVDVMIKNADDADGSKGWVSIGNVTPGIHDLLKLTGGVNVVLADNTVPSGYLGQIRLLLGDKNTVVKNGVRYDLKTPSAQQSGLKLKINQTLVAGATYEFMLDFDVKSSVVVQAGNSGNYNLHPVIRVSTTATSGVIKGTVSPIPTDAKALGASVKVGDVTISAFANDLGMFQLNGIPAGTYDVKITYELAAVEQTKIVYGVIVMDGKVTDMGSTSLP</sequence>
<dbReference type="eggNOG" id="ENOG50309D6">
    <property type="taxonomic scope" value="Bacteria"/>
</dbReference>
<dbReference type="PROSITE" id="PS51257">
    <property type="entry name" value="PROKAR_LIPOPROTEIN"/>
    <property type="match status" value="1"/>
</dbReference>
<dbReference type="Proteomes" id="UP000005566">
    <property type="component" value="Unassembled WGS sequence"/>
</dbReference>
<keyword evidence="3" id="KW-0449">Lipoprotein</keyword>
<reference evidence="3 4" key="1">
    <citation type="journal article" date="2014" name="Acta Crystallogr. D">
        <title>Structure-based characterization and antifreeze properties of a hyperactive ice-binding protein from the Antarctic bacterium Flavobacterium frigoris PS1.</title>
        <authorList>
            <person name="Do H."/>
            <person name="Kim S.J."/>
            <person name="Kim H.J."/>
            <person name="Lee J.H."/>
        </authorList>
    </citation>
    <scope>NUCLEOTIDE SEQUENCE [LARGE SCALE GENOMIC DNA]</scope>
    <source>
        <strain evidence="3 4">PS1</strain>
    </source>
</reference>
<evidence type="ECO:0000313" key="3">
    <source>
        <dbReference type="EMBL" id="EIA10084.1"/>
    </source>
</evidence>
<name>H7FNU5_FLAFP</name>
<gene>
    <name evidence="3" type="ORF">HJ01_00766</name>
</gene>
<keyword evidence="1" id="KW-0732">Signal</keyword>
<dbReference type="SUPFAM" id="SSF49452">
    <property type="entry name" value="Starch-binding domain-like"/>
    <property type="match status" value="1"/>
</dbReference>
<dbReference type="PATRIC" id="fig|1086011.3.peg.754"/>
<dbReference type="EMBL" id="AHKF01000010">
    <property type="protein sequence ID" value="EIA10084.1"/>
    <property type="molecule type" value="Genomic_DNA"/>
</dbReference>
<protein>
    <submittedName>
        <fullName evidence="3">Lipoprotein</fullName>
    </submittedName>
</protein>
<organism evidence="3 4">
    <name type="scientific">Flavobacterium frigoris (strain PS1)</name>
    <dbReference type="NCBI Taxonomy" id="1086011"/>
    <lineage>
        <taxon>Bacteria</taxon>
        <taxon>Pseudomonadati</taxon>
        <taxon>Bacteroidota</taxon>
        <taxon>Flavobacteriia</taxon>
        <taxon>Flavobacteriales</taxon>
        <taxon>Flavobacteriaceae</taxon>
        <taxon>Flavobacterium</taxon>
    </lineage>
</organism>
<dbReference type="InterPro" id="IPR013784">
    <property type="entry name" value="Carb-bd-like_fold"/>
</dbReference>
<comment type="caution">
    <text evidence="3">The sequence shown here is derived from an EMBL/GenBank/DDBJ whole genome shotgun (WGS) entry which is preliminary data.</text>
</comment>
<dbReference type="Gene3D" id="2.60.40.1120">
    <property type="entry name" value="Carboxypeptidase-like, regulatory domain"/>
    <property type="match status" value="1"/>
</dbReference>
<evidence type="ECO:0000259" key="2">
    <source>
        <dbReference type="Pfam" id="PF14321"/>
    </source>
</evidence>